<feature type="domain" description="Tail sheath protein C-terminal" evidence="4">
    <location>
        <begin position="291"/>
        <end position="399"/>
    </location>
</feature>
<dbReference type="AlphaFoldDB" id="A0A1D8TPB6"/>
<accession>A0A1D8TPB6</accession>
<feature type="domain" description="Tail sheath protein subtilisin-like" evidence="3">
    <location>
        <begin position="133"/>
        <end position="288"/>
    </location>
</feature>
<dbReference type="Proteomes" id="UP000177870">
    <property type="component" value="Chromosome"/>
</dbReference>
<dbReference type="InterPro" id="IPR052042">
    <property type="entry name" value="Tail_sheath_structural"/>
</dbReference>
<dbReference type="InterPro" id="IPR035089">
    <property type="entry name" value="Phage_sheath_subtilisin"/>
</dbReference>
<dbReference type="EMBL" id="CP017599">
    <property type="protein sequence ID" value="AOW99500.1"/>
    <property type="molecule type" value="Genomic_DNA"/>
</dbReference>
<protein>
    <submittedName>
        <fullName evidence="5">Phage tail protein</fullName>
    </submittedName>
</protein>
<feature type="region of interest" description="Disordered" evidence="2">
    <location>
        <begin position="42"/>
        <end position="63"/>
    </location>
</feature>
<dbReference type="KEGG" id="mpro:BJP34_08580"/>
<evidence type="ECO:0000313" key="5">
    <source>
        <dbReference type="EMBL" id="AOW99500.1"/>
    </source>
</evidence>
<reference evidence="6" key="1">
    <citation type="submission" date="2016-10" db="EMBL/GenBank/DDBJ databases">
        <title>Comparative genomics uncovers the prolific and rare metabolic potential of the cyanobacterial genus Moorea.</title>
        <authorList>
            <person name="Leao T."/>
            <person name="Castelao G."/>
            <person name="Korobeynikov A."/>
            <person name="Monroe E.A."/>
            <person name="Podell S."/>
            <person name="Glukhov E."/>
            <person name="Allen E."/>
            <person name="Gerwick W.H."/>
            <person name="Gerwick L."/>
        </authorList>
    </citation>
    <scope>NUCLEOTIDE SEQUENCE [LARGE SCALE GENOMIC DNA]</scope>
    <source>
        <strain evidence="6">PAL-8-15-08-1</strain>
    </source>
</reference>
<dbReference type="Pfam" id="PF04984">
    <property type="entry name" value="Phage_sheath_1"/>
    <property type="match status" value="1"/>
</dbReference>
<evidence type="ECO:0000256" key="1">
    <source>
        <dbReference type="ARBA" id="ARBA00008005"/>
    </source>
</evidence>
<sequence>MPQYLSPGVYVEYVPPASLPVAGVATSVAGFIGVVADNVTMPQQPGQFQNDSDGNPVLDDQGNPVPAPYELTTAGEPTLITSWEEFKTRFGDFQEGNKILAHGVYGFFFNGGSRCYVLRVAAATDIDNPAEELEKFETEDEITIVAVPGAISDIQHTAIIAHCAKMGDRVAILDGDADQEPSNVSGIRPVGRSQQASYAAIYYPWIKVFDPVSNAPDTIPPSGHLAGIYARNDATRGVFKAPANEVIVNALDVSRPISKAQQDGLNPEGINVIRSFKGTIKVWGARTMADDANADFRYVSTRRYFNYLQESIDDGTQFAVFEPNNLALWQRIKRTVGDFLLNEWRDGALFGETPEQAFFVKCDAETNPKEVRELGQVVALIGVAIVKPAEFVIFRIQQTAGE</sequence>
<comment type="similarity">
    <text evidence="1">Belongs to the myoviridae tail sheath protein family.</text>
</comment>
<evidence type="ECO:0000259" key="4">
    <source>
        <dbReference type="Pfam" id="PF17482"/>
    </source>
</evidence>
<dbReference type="InterPro" id="IPR020287">
    <property type="entry name" value="Tail_sheath_C"/>
</dbReference>
<name>A0A1D8TPB6_9CYAN</name>
<feature type="compositionally biased region" description="Polar residues" evidence="2">
    <location>
        <begin position="42"/>
        <end position="53"/>
    </location>
</feature>
<dbReference type="PANTHER" id="PTHR35861">
    <property type="match status" value="1"/>
</dbReference>
<proteinExistence type="inferred from homology"/>
<organism evidence="5 6">
    <name type="scientific">Moorena producens PAL-8-15-08-1</name>
    <dbReference type="NCBI Taxonomy" id="1458985"/>
    <lineage>
        <taxon>Bacteria</taxon>
        <taxon>Bacillati</taxon>
        <taxon>Cyanobacteriota</taxon>
        <taxon>Cyanophyceae</taxon>
        <taxon>Coleofasciculales</taxon>
        <taxon>Coleofasciculaceae</taxon>
        <taxon>Moorena</taxon>
    </lineage>
</organism>
<evidence type="ECO:0000259" key="3">
    <source>
        <dbReference type="Pfam" id="PF04984"/>
    </source>
</evidence>
<gene>
    <name evidence="5" type="ORF">BJP34_08580</name>
</gene>
<evidence type="ECO:0000313" key="6">
    <source>
        <dbReference type="Proteomes" id="UP000177870"/>
    </source>
</evidence>
<dbReference type="RefSeq" id="WP_070391983.1">
    <property type="nucleotide sequence ID" value="NZ_CP017599.1"/>
</dbReference>
<evidence type="ECO:0000256" key="2">
    <source>
        <dbReference type="SAM" id="MobiDB-lite"/>
    </source>
</evidence>
<dbReference type="STRING" id="1458985.BJP34_08580"/>
<dbReference type="PANTHER" id="PTHR35861:SF1">
    <property type="entry name" value="PHAGE TAIL SHEATH PROTEIN"/>
    <property type="match status" value="1"/>
</dbReference>
<dbReference type="OrthoDB" id="9767864at2"/>
<dbReference type="Gene3D" id="3.40.50.11780">
    <property type="match status" value="1"/>
</dbReference>
<dbReference type="Pfam" id="PF17482">
    <property type="entry name" value="Phage_sheath_1C"/>
    <property type="match status" value="1"/>
</dbReference>